<keyword evidence="3 7" id="KW-1133">Transmembrane helix</keyword>
<comment type="catalytic activity">
    <reaction evidence="7">
        <text>a peptidoglycan chain = a peptidoglycan chain with N-acetyl-1,6-anhydromuramyl-[peptide] at the reducing end + a peptidoglycan chain with N-acetylglucosamine at the non-reducing end.</text>
        <dbReference type="EC" id="4.2.2.29"/>
    </reaction>
</comment>
<evidence type="ECO:0000256" key="3">
    <source>
        <dbReference type="ARBA" id="ARBA00022989"/>
    </source>
</evidence>
<evidence type="ECO:0000256" key="6">
    <source>
        <dbReference type="ARBA" id="ARBA00023316"/>
    </source>
</evidence>
<keyword evidence="1 7" id="KW-1003">Cell membrane</keyword>
<dbReference type="GO" id="GO:0009252">
    <property type="term" value="P:peptidoglycan biosynthetic process"/>
    <property type="evidence" value="ECO:0007669"/>
    <property type="project" value="UniProtKB-UniRule"/>
</dbReference>
<name>A0A6B3NAQ6_9CYAN</name>
<keyword evidence="2 7" id="KW-0812">Transmembrane</keyword>
<sequence length="359" mass="40824">MKAVGRLSKWSYYLLILPVTLGFCLWQGWAWWSWAQSPPTPDKSTDSALDKAVQIQIPSGTAAQQIGKDLEAAGLIRSSHAWKLWTHWKQLFDRDGEYKAGTYQLSSTQPLPEIASKIWNGEVVQLSFTIPEGWSIEQMANHFEKLGYFPAQDFIAATRQIPKDKYPWLPSDLPHLEGFLYPNTYQLSNDRVTPQIIIEQMLKEFEQKALPLYQKGQQSMQLSLVEWVTFASIVEKEAVVSKERPLIAGVFAERLRRGMRLESDPTVEYGLGIRQTADQPLTYAQVGIESPYNTYLNPGLPPTAIASPGLASLRASLDPEKTDFLFFVARYDGTHKFSKTLKEHEAARDSIRRERKSQQ</sequence>
<dbReference type="CDD" id="cd08010">
    <property type="entry name" value="MltG_like"/>
    <property type="match status" value="1"/>
</dbReference>
<feature type="transmembrane region" description="Helical" evidence="7">
    <location>
        <begin position="12"/>
        <end position="34"/>
    </location>
</feature>
<dbReference type="PANTHER" id="PTHR30518:SF2">
    <property type="entry name" value="ENDOLYTIC MUREIN TRANSGLYCOSYLASE"/>
    <property type="match status" value="1"/>
</dbReference>
<evidence type="ECO:0000256" key="7">
    <source>
        <dbReference type="HAMAP-Rule" id="MF_02065"/>
    </source>
</evidence>
<evidence type="ECO:0000256" key="4">
    <source>
        <dbReference type="ARBA" id="ARBA00023136"/>
    </source>
</evidence>
<proteinExistence type="inferred from homology"/>
<comment type="subcellular location">
    <subcellularLocation>
        <location evidence="7">Cell membrane</location>
        <topology evidence="7">Single-pass membrane protein</topology>
    </subcellularLocation>
</comment>
<evidence type="ECO:0000256" key="5">
    <source>
        <dbReference type="ARBA" id="ARBA00023239"/>
    </source>
</evidence>
<dbReference type="Gene3D" id="3.30.1490.480">
    <property type="entry name" value="Endolytic murein transglycosylase"/>
    <property type="match status" value="1"/>
</dbReference>
<keyword evidence="6 7" id="KW-0961">Cell wall biogenesis/degradation</keyword>
<keyword evidence="4 7" id="KW-0472">Membrane</keyword>
<dbReference type="HAMAP" id="MF_02065">
    <property type="entry name" value="MltG"/>
    <property type="match status" value="1"/>
</dbReference>
<reference evidence="8" key="1">
    <citation type="submission" date="2019-11" db="EMBL/GenBank/DDBJ databases">
        <title>Genomic insights into an expanded diversity of filamentous marine cyanobacteria reveals the extraordinary biosynthetic potential of Moorea and Okeania.</title>
        <authorList>
            <person name="Ferreira Leao T."/>
            <person name="Wang M."/>
            <person name="Moss N."/>
            <person name="Da Silva R."/>
            <person name="Sanders J."/>
            <person name="Nurk S."/>
            <person name="Gurevich A."/>
            <person name="Humphrey G."/>
            <person name="Reher R."/>
            <person name="Zhu Q."/>
            <person name="Belda-Ferre P."/>
            <person name="Glukhov E."/>
            <person name="Rex R."/>
            <person name="Dorrestein P.C."/>
            <person name="Knight R."/>
            <person name="Pevzner P."/>
            <person name="Gerwick W.H."/>
            <person name="Gerwick L."/>
        </authorList>
    </citation>
    <scope>NUCLEOTIDE SEQUENCE</scope>
    <source>
        <strain evidence="8">SIO1C4</strain>
    </source>
</reference>
<comment type="similarity">
    <text evidence="7">Belongs to the transglycosylase MltG family.</text>
</comment>
<dbReference type="GO" id="GO:0071555">
    <property type="term" value="P:cell wall organization"/>
    <property type="evidence" value="ECO:0007669"/>
    <property type="project" value="UniProtKB-KW"/>
</dbReference>
<dbReference type="NCBIfam" id="TIGR00247">
    <property type="entry name" value="endolytic transglycosylase MltG"/>
    <property type="match status" value="1"/>
</dbReference>
<comment type="caution">
    <text evidence="8">The sequence shown here is derived from an EMBL/GenBank/DDBJ whole genome shotgun (WGS) entry which is preliminary data.</text>
</comment>
<dbReference type="EMBL" id="JAAHFQ010000158">
    <property type="protein sequence ID" value="NER27995.1"/>
    <property type="molecule type" value="Genomic_DNA"/>
</dbReference>
<dbReference type="PANTHER" id="PTHR30518">
    <property type="entry name" value="ENDOLYTIC MUREIN TRANSGLYCOSYLASE"/>
    <property type="match status" value="1"/>
</dbReference>
<feature type="site" description="Important for catalytic activity" evidence="7">
    <location>
        <position position="237"/>
    </location>
</feature>
<dbReference type="GO" id="GO:0005886">
    <property type="term" value="C:plasma membrane"/>
    <property type="evidence" value="ECO:0007669"/>
    <property type="project" value="UniProtKB-SubCell"/>
</dbReference>
<evidence type="ECO:0000256" key="1">
    <source>
        <dbReference type="ARBA" id="ARBA00022475"/>
    </source>
</evidence>
<comment type="function">
    <text evidence="7">Functions as a peptidoglycan terminase that cleaves nascent peptidoglycan strands endolytically to terminate their elongation.</text>
</comment>
<protein>
    <recommendedName>
        <fullName evidence="7">Endolytic murein transglycosylase</fullName>
        <ecNumber evidence="7">4.2.2.29</ecNumber>
    </recommendedName>
    <alternativeName>
        <fullName evidence="7">Peptidoglycan lytic transglycosylase</fullName>
    </alternativeName>
    <alternativeName>
        <fullName evidence="7">Peptidoglycan polymerization terminase</fullName>
    </alternativeName>
</protein>
<evidence type="ECO:0000313" key="8">
    <source>
        <dbReference type="EMBL" id="NER27995.1"/>
    </source>
</evidence>
<dbReference type="InterPro" id="IPR003770">
    <property type="entry name" value="MLTG-like"/>
</dbReference>
<keyword evidence="5 7" id="KW-0456">Lyase</keyword>
<accession>A0A6B3NAQ6</accession>
<gene>
    <name evidence="7 8" type="primary">mltG</name>
    <name evidence="8" type="ORF">F6J89_10240</name>
</gene>
<dbReference type="EC" id="4.2.2.29" evidence="7"/>
<organism evidence="8">
    <name type="scientific">Symploca sp. SIO1C4</name>
    <dbReference type="NCBI Taxonomy" id="2607765"/>
    <lineage>
        <taxon>Bacteria</taxon>
        <taxon>Bacillati</taxon>
        <taxon>Cyanobacteriota</taxon>
        <taxon>Cyanophyceae</taxon>
        <taxon>Coleofasciculales</taxon>
        <taxon>Coleofasciculaceae</taxon>
        <taxon>Symploca</taxon>
    </lineage>
</organism>
<dbReference type="GO" id="GO:0008932">
    <property type="term" value="F:lytic endotransglycosylase activity"/>
    <property type="evidence" value="ECO:0007669"/>
    <property type="project" value="UniProtKB-UniRule"/>
</dbReference>
<dbReference type="Pfam" id="PF02618">
    <property type="entry name" value="YceG"/>
    <property type="match status" value="1"/>
</dbReference>
<evidence type="ECO:0000256" key="2">
    <source>
        <dbReference type="ARBA" id="ARBA00022692"/>
    </source>
</evidence>
<dbReference type="Gene3D" id="3.30.160.60">
    <property type="entry name" value="Classic Zinc Finger"/>
    <property type="match status" value="1"/>
</dbReference>
<dbReference type="AlphaFoldDB" id="A0A6B3NAQ6"/>